<gene>
    <name evidence="7" type="ORF">ACFSSA_09705</name>
</gene>
<keyword evidence="3" id="KW-0697">Rotamase</keyword>
<evidence type="ECO:0000256" key="3">
    <source>
        <dbReference type="ARBA" id="ARBA00023110"/>
    </source>
</evidence>
<keyword evidence="8" id="KW-1185">Reference proteome</keyword>
<accession>A0ABW5DA92</accession>
<dbReference type="CDD" id="cd00317">
    <property type="entry name" value="cyclophilin"/>
    <property type="match status" value="1"/>
</dbReference>
<dbReference type="RefSeq" id="WP_386820239.1">
    <property type="nucleotide sequence ID" value="NZ_JBHUIT010000017.1"/>
</dbReference>
<evidence type="ECO:0000256" key="2">
    <source>
        <dbReference type="ARBA" id="ARBA00013194"/>
    </source>
</evidence>
<feature type="domain" description="PPIase cyclophilin-type" evidence="6">
    <location>
        <begin position="22"/>
        <end position="193"/>
    </location>
</feature>
<name>A0ABW5DA92_9BACT</name>
<organism evidence="7 8">
    <name type="scientific">Luteolibacter algae</name>
    <dbReference type="NCBI Taxonomy" id="454151"/>
    <lineage>
        <taxon>Bacteria</taxon>
        <taxon>Pseudomonadati</taxon>
        <taxon>Verrucomicrobiota</taxon>
        <taxon>Verrucomicrobiia</taxon>
        <taxon>Verrucomicrobiales</taxon>
        <taxon>Verrucomicrobiaceae</taxon>
        <taxon>Luteolibacter</taxon>
    </lineage>
</organism>
<dbReference type="InterPro" id="IPR044666">
    <property type="entry name" value="Cyclophilin_A-like"/>
</dbReference>
<comment type="caution">
    <text evidence="7">The sequence shown here is derived from an EMBL/GenBank/DDBJ whole genome shotgun (WGS) entry which is preliminary data.</text>
</comment>
<evidence type="ECO:0000313" key="7">
    <source>
        <dbReference type="EMBL" id="MFD2256951.1"/>
    </source>
</evidence>
<dbReference type="InterPro" id="IPR002130">
    <property type="entry name" value="Cyclophilin-type_PPIase_dom"/>
</dbReference>
<keyword evidence="4 7" id="KW-0413">Isomerase</keyword>
<evidence type="ECO:0000259" key="6">
    <source>
        <dbReference type="PROSITE" id="PS50072"/>
    </source>
</evidence>
<dbReference type="PROSITE" id="PS00170">
    <property type="entry name" value="CSA_PPIASE_1"/>
    <property type="match status" value="1"/>
</dbReference>
<dbReference type="Pfam" id="PF00160">
    <property type="entry name" value="Pro_isomerase"/>
    <property type="match status" value="1"/>
</dbReference>
<dbReference type="PANTHER" id="PTHR45625">
    <property type="entry name" value="PEPTIDYL-PROLYL CIS-TRANS ISOMERASE-RELATED"/>
    <property type="match status" value="1"/>
</dbReference>
<evidence type="ECO:0000256" key="1">
    <source>
        <dbReference type="ARBA" id="ARBA00007365"/>
    </source>
</evidence>
<evidence type="ECO:0000313" key="8">
    <source>
        <dbReference type="Proteomes" id="UP001597375"/>
    </source>
</evidence>
<evidence type="ECO:0000256" key="5">
    <source>
        <dbReference type="SAM" id="SignalP"/>
    </source>
</evidence>
<proteinExistence type="inferred from homology"/>
<dbReference type="SUPFAM" id="SSF50891">
    <property type="entry name" value="Cyclophilin-like"/>
    <property type="match status" value="1"/>
</dbReference>
<feature type="chain" id="PRO_5045655045" description="peptidylprolyl isomerase" evidence="5">
    <location>
        <begin position="20"/>
        <end position="416"/>
    </location>
</feature>
<protein>
    <recommendedName>
        <fullName evidence="2">peptidylprolyl isomerase</fullName>
        <ecNumber evidence="2">5.2.1.8</ecNumber>
    </recommendedName>
</protein>
<dbReference type="InterPro" id="IPR020892">
    <property type="entry name" value="Cyclophilin-type_PPIase_CS"/>
</dbReference>
<dbReference type="PANTHER" id="PTHR45625:SF4">
    <property type="entry name" value="PEPTIDYLPROLYL ISOMERASE DOMAIN AND WD REPEAT-CONTAINING PROTEIN 1"/>
    <property type="match status" value="1"/>
</dbReference>
<dbReference type="Gene3D" id="2.40.100.10">
    <property type="entry name" value="Cyclophilin-like"/>
    <property type="match status" value="1"/>
</dbReference>
<comment type="similarity">
    <text evidence="1">Belongs to the cyclophilin-type PPIase family.</text>
</comment>
<dbReference type="PRINTS" id="PR00153">
    <property type="entry name" value="CSAPPISMRASE"/>
</dbReference>
<sequence length="416" mass="45484">MIRHIVCSLLLLSPLKAQIYADFSVSQGGNPLGTFRVELEHEKAPRTCANFIGLATGKRPWIDQNTASVQVGKPYYDGLTFHRLIHSFVIQGGSPNGLGTDGPGYTILDEYHQDLRHSSAYVLSMAKAGQPNTGGSQFFITLNSAPGLNDKHSVFGKVISNTALIDRFRNSADFPTGANDRPVTPLTMDKVTLSGPDYENFDLGSPSLRLPHVSNTDMKISHDPEANTMTATFNRQPRSEYFFTQSPDLSTWSNPRYIFGSGPASDHSYVLTSRTEPAYFLNLATVDYAQIPDAPTDLLNSPKTLRIKFTDGSSLDFQMDGLGGGTWIESPSLRTGAITSSAWTDQATGNEIYENSYSQAHQLPLGLLNMTISDYFGAGQSGNLVFWLSFHTPTSGWTEELGNNPANRFAFGILSN</sequence>
<dbReference type="InterPro" id="IPR029000">
    <property type="entry name" value="Cyclophilin-like_dom_sf"/>
</dbReference>
<evidence type="ECO:0000256" key="4">
    <source>
        <dbReference type="ARBA" id="ARBA00023235"/>
    </source>
</evidence>
<keyword evidence="5" id="KW-0732">Signal</keyword>
<dbReference type="GO" id="GO:0003755">
    <property type="term" value="F:peptidyl-prolyl cis-trans isomerase activity"/>
    <property type="evidence" value="ECO:0007669"/>
    <property type="project" value="UniProtKB-EC"/>
</dbReference>
<dbReference type="EMBL" id="JBHUIT010000017">
    <property type="protein sequence ID" value="MFD2256951.1"/>
    <property type="molecule type" value="Genomic_DNA"/>
</dbReference>
<dbReference type="Proteomes" id="UP001597375">
    <property type="component" value="Unassembled WGS sequence"/>
</dbReference>
<dbReference type="EC" id="5.2.1.8" evidence="2"/>
<feature type="signal peptide" evidence="5">
    <location>
        <begin position="1"/>
        <end position="19"/>
    </location>
</feature>
<reference evidence="8" key="1">
    <citation type="journal article" date="2019" name="Int. J. Syst. Evol. Microbiol.">
        <title>The Global Catalogue of Microorganisms (GCM) 10K type strain sequencing project: providing services to taxonomists for standard genome sequencing and annotation.</title>
        <authorList>
            <consortium name="The Broad Institute Genomics Platform"/>
            <consortium name="The Broad Institute Genome Sequencing Center for Infectious Disease"/>
            <person name="Wu L."/>
            <person name="Ma J."/>
        </authorList>
    </citation>
    <scope>NUCLEOTIDE SEQUENCE [LARGE SCALE GENOMIC DNA]</scope>
    <source>
        <strain evidence="8">CGMCC 4.7106</strain>
    </source>
</reference>
<dbReference type="PROSITE" id="PS50072">
    <property type="entry name" value="CSA_PPIASE_2"/>
    <property type="match status" value="1"/>
</dbReference>